<dbReference type="Proteomes" id="UP001152797">
    <property type="component" value="Unassembled WGS sequence"/>
</dbReference>
<dbReference type="SUPFAM" id="SSF47823">
    <property type="entry name" value="lambda integrase-like, N-terminal domain"/>
    <property type="match status" value="1"/>
</dbReference>
<dbReference type="SUPFAM" id="SSF56672">
    <property type="entry name" value="DNA/RNA polymerases"/>
    <property type="match status" value="1"/>
</dbReference>
<proteinExistence type="predicted"/>
<dbReference type="EMBL" id="CAMXCT030003335">
    <property type="protein sequence ID" value="CAL4791235.1"/>
    <property type="molecule type" value="Genomic_DNA"/>
</dbReference>
<dbReference type="GO" id="GO:0003677">
    <property type="term" value="F:DNA binding"/>
    <property type="evidence" value="ECO:0007669"/>
    <property type="project" value="UniProtKB-KW"/>
</dbReference>
<comment type="caution">
    <text evidence="5">The sequence shown here is derived from an EMBL/GenBank/DDBJ whole genome shotgun (WGS) entry which is preliminary data.</text>
</comment>
<keyword evidence="2" id="KW-0233">DNA recombination</keyword>
<dbReference type="InterPro" id="IPR010998">
    <property type="entry name" value="Integrase_recombinase_N"/>
</dbReference>
<evidence type="ECO:0000313" key="5">
    <source>
        <dbReference type="EMBL" id="CAI4003923.1"/>
    </source>
</evidence>
<protein>
    <submittedName>
        <fullName evidence="6">Fe2OG dioxygenase domain-containing protein</fullName>
    </submittedName>
</protein>
<reference evidence="6 7" key="2">
    <citation type="submission" date="2024-05" db="EMBL/GenBank/DDBJ databases">
        <authorList>
            <person name="Chen Y."/>
            <person name="Shah S."/>
            <person name="Dougan E. K."/>
            <person name="Thang M."/>
            <person name="Chan C."/>
        </authorList>
    </citation>
    <scope>NUCLEOTIDE SEQUENCE [LARGE SCALE GENOMIC DNA]</scope>
</reference>
<dbReference type="InterPro" id="IPR043502">
    <property type="entry name" value="DNA/RNA_pol_sf"/>
</dbReference>
<accession>A0A9P1G8D2</accession>
<gene>
    <name evidence="5" type="ORF">C1SCF055_LOCUS29748</name>
</gene>
<dbReference type="InterPro" id="IPR013762">
    <property type="entry name" value="Integrase-like_cat_sf"/>
</dbReference>
<feature type="region of interest" description="Disordered" evidence="3">
    <location>
        <begin position="815"/>
        <end position="872"/>
    </location>
</feature>
<dbReference type="InterPro" id="IPR000477">
    <property type="entry name" value="RT_dom"/>
</dbReference>
<evidence type="ECO:0000256" key="2">
    <source>
        <dbReference type="ARBA" id="ARBA00023172"/>
    </source>
</evidence>
<dbReference type="Pfam" id="PF00078">
    <property type="entry name" value="RVT_1"/>
    <property type="match status" value="1"/>
</dbReference>
<dbReference type="GO" id="GO:0015074">
    <property type="term" value="P:DNA integration"/>
    <property type="evidence" value="ECO:0007669"/>
    <property type="project" value="InterPro"/>
</dbReference>
<name>A0A9P1G8D2_9DINO</name>
<evidence type="ECO:0000259" key="4">
    <source>
        <dbReference type="Pfam" id="PF00078"/>
    </source>
</evidence>
<evidence type="ECO:0000256" key="1">
    <source>
        <dbReference type="ARBA" id="ARBA00023125"/>
    </source>
</evidence>
<dbReference type="InterPro" id="IPR011010">
    <property type="entry name" value="DNA_brk_join_enz"/>
</dbReference>
<keyword evidence="6" id="KW-0223">Dioxygenase</keyword>
<dbReference type="PANTHER" id="PTHR33050:SF7">
    <property type="entry name" value="RIBONUCLEASE H"/>
    <property type="match status" value="1"/>
</dbReference>
<dbReference type="GO" id="GO:0006310">
    <property type="term" value="P:DNA recombination"/>
    <property type="evidence" value="ECO:0007669"/>
    <property type="project" value="UniProtKB-KW"/>
</dbReference>
<organism evidence="5">
    <name type="scientific">Cladocopium goreaui</name>
    <dbReference type="NCBI Taxonomy" id="2562237"/>
    <lineage>
        <taxon>Eukaryota</taxon>
        <taxon>Sar</taxon>
        <taxon>Alveolata</taxon>
        <taxon>Dinophyceae</taxon>
        <taxon>Suessiales</taxon>
        <taxon>Symbiodiniaceae</taxon>
        <taxon>Cladocopium</taxon>
    </lineage>
</organism>
<keyword evidence="1" id="KW-0238">DNA-binding</keyword>
<sequence>MGLHLLSCVSATKHVFSNNIKMPWERRFIGPYDRATDVHKVPLPVRDFVPREAPATGGRVETYLDNADTAFKKAGLKLLKACDETLWTDRLSSERKAAIRKWTSLVSSEPMAWEVAVQHFSQGAMIFASGGLNESIRDSLAAKASNTLHARANPLFRFAKFCSEHGLKPWPVKEAVVYDFLNSDDGFAPTFPRSFIISISFAHHLLGLKGDIGQIASGRTKGLTHAWFLKKRRLVQKPPLSVEQLVALEKIVVDEARGSQDRIAAGFFVFTTYCRARYSDALNVAALRLDITLRDGHAHGWIEADAARTKTASNLERKTRFLPMSAPVKTVSGLDWSRAWLQLRREARMEAAEGKPLLPAPNDGGSWANVPLSASSAGIWLRSLLQDVGGPELSRVGTHSMKCTLLSWCAKFGLDPSIRRALGYHTSSGDKSINTYARDAMSTPLRELQRVIDSVASGAFLPDQTRSGYFVTAAAEEFDSSSESSGDEEDVEDAKAEEAIDAIAGHWQGTRDISWSKVAAVFFRHSTSRCIHVLQDEAGLSAGVIQLFKDGGKATLGNLAFASSYVPGSSDDSPFTDLVKKVLGREGSLGEMAMIRRLFNESYAATSAEMKTLVEQTDEAPNRKLAAAERAERFSSQQKRLKGINMQGQMEPGDSLVDLAVNIYESDRLRYIPWESCVSREHEILTSSKKDNALTFDSNGNLKMSKREHVSPCEVSSELQIKYCLIRRGLALEQGNVIGFELHEQWAEKLMACRLTDPPSGYSRVTFKQLQLADAKLFVVLGERTRMGLKVTQDGRPCDKVFKAVMECPEVQHLLQPMPQASHTPGKTGEKGGAPPVKRTIDKPSPSKGIGKKGKSGETAVSQVDDKRPRKESIFRELGVPSLENETVFIELCAGSGILSSTAERAREIQLKGVWSPPPLRDAAHPMGLPWNSPSDAKKVEAANSLYERAFKFALMLVTLGHIITIENPTRNFTAVPEGPGVENGESKQLYRLQKILEWRRMRCELESEEKALHARIPHHLQHLVKDKQFLLLRQLAQDIGWPDTEIHKEMLEGFRLVGKGTKSGVFKSEVKAAAMTEMDLMEKAKFLRPLILGKIANSKAPDYLTELHNITDNEAGDKGWLEGPMSAGQVSELLGDVWLPVQRFAVRQKNKLRPIDNFAENRVNEAWECPEKIDLHALDQLTWLISIVCKVAAARGVIEIPLKNGERLSGKLHEAWNMESLKCLISTLDLKDAYKQFGIHKDDRCKSVVSLKRLDGKGTTHYVMNCLPFGASSSVHNFNRIGRMIWAIGVTELRLPWVNYFDDYPILTPGEISASTMAAAKGMLKLLGFGFAENKLEPFATSAEVLGVVVDCGLVSEGKLVYAMKESRRQEALSAIEDILDKGAVTPCLLPSVLGRLQFADGQLAGRTGKLAMADIRSLGLHSKSSVSLDSDARVALQMLKERFMDNRPRTIVLNTEDCPLLLYTDGSHEPGVTSEVAMIGGVLLDGTAPARVFGSHVPKDLLARWHNEGKEHLIGQVEMYAVAVARDVWKERLHNRRGIIFIDNWPVLDCYIPGTAKQKTWREILLSIERVDKEFPSQLWATRVPSESNIADPPSRGTLEPIRFLGQLLIDEPKCPMTGQPLETCLG</sequence>
<dbReference type="InterPro" id="IPR052055">
    <property type="entry name" value="Hepadnavirus_pol/RT"/>
</dbReference>
<evidence type="ECO:0000313" key="7">
    <source>
        <dbReference type="Proteomes" id="UP001152797"/>
    </source>
</evidence>
<keyword evidence="7" id="KW-1185">Reference proteome</keyword>
<keyword evidence="6" id="KW-0560">Oxidoreductase</keyword>
<evidence type="ECO:0000256" key="3">
    <source>
        <dbReference type="SAM" id="MobiDB-lite"/>
    </source>
</evidence>
<feature type="domain" description="Reverse transcriptase" evidence="4">
    <location>
        <begin position="1215"/>
        <end position="1350"/>
    </location>
</feature>
<dbReference type="EMBL" id="CAMXCT010003335">
    <property type="protein sequence ID" value="CAI4003923.1"/>
    <property type="molecule type" value="Genomic_DNA"/>
</dbReference>
<dbReference type="PANTHER" id="PTHR33050">
    <property type="entry name" value="REVERSE TRANSCRIPTASE DOMAIN-CONTAINING PROTEIN"/>
    <property type="match status" value="1"/>
</dbReference>
<dbReference type="Gene3D" id="1.10.150.130">
    <property type="match status" value="1"/>
</dbReference>
<dbReference type="GO" id="GO:0051213">
    <property type="term" value="F:dioxygenase activity"/>
    <property type="evidence" value="ECO:0007669"/>
    <property type="project" value="UniProtKB-KW"/>
</dbReference>
<reference evidence="5" key="1">
    <citation type="submission" date="2022-10" db="EMBL/GenBank/DDBJ databases">
        <authorList>
            <person name="Chen Y."/>
            <person name="Dougan E. K."/>
            <person name="Chan C."/>
            <person name="Rhodes N."/>
            <person name="Thang M."/>
        </authorList>
    </citation>
    <scope>NUCLEOTIDE SEQUENCE</scope>
</reference>
<dbReference type="OrthoDB" id="434521at2759"/>
<dbReference type="Gene3D" id="1.10.443.10">
    <property type="entry name" value="Intergrase catalytic core"/>
    <property type="match status" value="1"/>
</dbReference>
<dbReference type="EMBL" id="CAMXCT020003335">
    <property type="protein sequence ID" value="CAL1157298.1"/>
    <property type="molecule type" value="Genomic_DNA"/>
</dbReference>
<evidence type="ECO:0000313" key="6">
    <source>
        <dbReference type="EMBL" id="CAL4791235.1"/>
    </source>
</evidence>
<dbReference type="SUPFAM" id="SSF56349">
    <property type="entry name" value="DNA breaking-rejoining enzymes"/>
    <property type="match status" value="1"/>
</dbReference>